<keyword evidence="5" id="KW-0805">Transcription regulation</keyword>
<evidence type="ECO:0000256" key="1">
    <source>
        <dbReference type="ARBA" id="ARBA00005384"/>
    </source>
</evidence>
<dbReference type="PANTHER" id="PTHR46577">
    <property type="entry name" value="HTH-TYPE TRANSCRIPTIONAL REGULATORY PROTEIN GABR"/>
    <property type="match status" value="1"/>
</dbReference>
<dbReference type="Pfam" id="PF00392">
    <property type="entry name" value="GntR"/>
    <property type="match status" value="1"/>
</dbReference>
<dbReference type="SUPFAM" id="SSF46785">
    <property type="entry name" value="Winged helix' DNA-binding domain"/>
    <property type="match status" value="1"/>
</dbReference>
<dbReference type="EMBL" id="LAQU01000012">
    <property type="protein sequence ID" value="KKB63170.1"/>
    <property type="molecule type" value="Genomic_DNA"/>
</dbReference>
<keyword evidence="4" id="KW-0663">Pyridoxal phosphate</keyword>
<reference evidence="9 10" key="1">
    <citation type="submission" date="2015-03" db="EMBL/GenBank/DDBJ databases">
        <title>Draft Genome Sequence of Burkholderia andropogonis type strain ICMP2807, isolated from Sorghum bicolor.</title>
        <authorList>
            <person name="Lopes-Santos L."/>
            <person name="Castro D.B."/>
            <person name="Ottoboni L.M."/>
            <person name="Park D."/>
            <person name="Weirc B.S."/>
            <person name="Destefano S.A."/>
        </authorList>
    </citation>
    <scope>NUCLEOTIDE SEQUENCE [LARGE SCALE GENOMIC DNA]</scope>
    <source>
        <strain evidence="9 10">ICMP2807</strain>
    </source>
</reference>
<evidence type="ECO:0000256" key="3">
    <source>
        <dbReference type="ARBA" id="ARBA00022679"/>
    </source>
</evidence>
<dbReference type="PANTHER" id="PTHR46577:SF1">
    <property type="entry name" value="HTH-TYPE TRANSCRIPTIONAL REGULATORY PROTEIN GABR"/>
    <property type="match status" value="1"/>
</dbReference>
<dbReference type="GO" id="GO:0003700">
    <property type="term" value="F:DNA-binding transcription factor activity"/>
    <property type="evidence" value="ECO:0007669"/>
    <property type="project" value="InterPro"/>
</dbReference>
<feature type="domain" description="HTH gntR-type" evidence="8">
    <location>
        <begin position="1"/>
        <end position="69"/>
    </location>
</feature>
<keyword evidence="10" id="KW-1185">Reference proteome</keyword>
<dbReference type="InterPro" id="IPR004839">
    <property type="entry name" value="Aminotransferase_I/II_large"/>
</dbReference>
<evidence type="ECO:0000313" key="10">
    <source>
        <dbReference type="Proteomes" id="UP000033618"/>
    </source>
</evidence>
<dbReference type="InterPro" id="IPR000524">
    <property type="entry name" value="Tscrpt_reg_HTH_GntR"/>
</dbReference>
<dbReference type="GO" id="GO:0003677">
    <property type="term" value="F:DNA binding"/>
    <property type="evidence" value="ECO:0007669"/>
    <property type="project" value="UniProtKB-KW"/>
</dbReference>
<dbReference type="InterPro" id="IPR036388">
    <property type="entry name" value="WH-like_DNA-bd_sf"/>
</dbReference>
<dbReference type="PROSITE" id="PS50949">
    <property type="entry name" value="HTH_GNTR"/>
    <property type="match status" value="1"/>
</dbReference>
<dbReference type="GO" id="GO:0008483">
    <property type="term" value="F:transaminase activity"/>
    <property type="evidence" value="ECO:0007669"/>
    <property type="project" value="UniProtKB-KW"/>
</dbReference>
<protein>
    <submittedName>
        <fullName evidence="9">2-aminoadipate aminotransferase</fullName>
    </submittedName>
</protein>
<dbReference type="GO" id="GO:0030170">
    <property type="term" value="F:pyridoxal phosphate binding"/>
    <property type="evidence" value="ECO:0007669"/>
    <property type="project" value="InterPro"/>
</dbReference>
<dbReference type="FunFam" id="3.40.640.10:FF:000023">
    <property type="entry name" value="Transcriptional regulator, GntR family"/>
    <property type="match status" value="1"/>
</dbReference>
<evidence type="ECO:0000256" key="6">
    <source>
        <dbReference type="ARBA" id="ARBA00023125"/>
    </source>
</evidence>
<dbReference type="AlphaFoldDB" id="A0A0F5JZR9"/>
<dbReference type="Pfam" id="PF00155">
    <property type="entry name" value="Aminotran_1_2"/>
    <property type="match status" value="1"/>
</dbReference>
<dbReference type="SMART" id="SM00345">
    <property type="entry name" value="HTH_GNTR"/>
    <property type="match status" value="1"/>
</dbReference>
<evidence type="ECO:0000256" key="2">
    <source>
        <dbReference type="ARBA" id="ARBA00022576"/>
    </source>
</evidence>
<dbReference type="InterPro" id="IPR015424">
    <property type="entry name" value="PyrdxlP-dep_Trfase"/>
</dbReference>
<dbReference type="CDD" id="cd00609">
    <property type="entry name" value="AAT_like"/>
    <property type="match status" value="1"/>
</dbReference>
<dbReference type="STRING" id="28092.WM40_13070"/>
<dbReference type="InterPro" id="IPR036390">
    <property type="entry name" value="WH_DNA-bd_sf"/>
</dbReference>
<dbReference type="InterPro" id="IPR015421">
    <property type="entry name" value="PyrdxlP-dep_Trfase_major"/>
</dbReference>
<gene>
    <name evidence="9" type="ORF">WM40_13070</name>
</gene>
<dbReference type="OrthoDB" id="9804020at2"/>
<evidence type="ECO:0000256" key="7">
    <source>
        <dbReference type="ARBA" id="ARBA00023163"/>
    </source>
</evidence>
<evidence type="ECO:0000256" key="5">
    <source>
        <dbReference type="ARBA" id="ARBA00023015"/>
    </source>
</evidence>
<organism evidence="9 10">
    <name type="scientific">Robbsia andropogonis</name>
    <dbReference type="NCBI Taxonomy" id="28092"/>
    <lineage>
        <taxon>Bacteria</taxon>
        <taxon>Pseudomonadati</taxon>
        <taxon>Pseudomonadota</taxon>
        <taxon>Betaproteobacteria</taxon>
        <taxon>Burkholderiales</taxon>
        <taxon>Burkholderiaceae</taxon>
        <taxon>Robbsia</taxon>
    </lineage>
</organism>
<dbReference type="Gene3D" id="3.40.640.10">
    <property type="entry name" value="Type I PLP-dependent aspartate aminotransferase-like (Major domain)"/>
    <property type="match status" value="1"/>
</dbReference>
<keyword evidence="6" id="KW-0238">DNA-binding</keyword>
<dbReference type="PATRIC" id="fig|28092.6.peg.3074"/>
<sequence length="478" mass="53066">MKLYEKLAADIEGQIRRGVFAAGERVPSVRQASQHHRLSITTVLRAYLLLESRGLIDSRPQSGYFVRRQGDAPPVAQLRSSAPIAVSATVDVSRLVLSTLRSIGSGSAVPLGSPYPDPTLYPSSRIHSYVHAFARRNPGAGIIDDLPPGNPELIRQITRRYLENGMVVDPNEIVITLGGTEAINLCLQAVAKPGDVIAVESPTFYAMLHAIERMGMKALEVATHPNDGIDLQALSLAMAQQRIAACMVMPNFQNPLGFQMSDERKRALVALCAQFDVPLIENDVYQELYFGTLHPSALKHYDQNGLVLHCSSFSKSLAPTARVGWAIPGRFRDQVEKLKFLNTLTTSSVQQQALAEYLRKDGYEHHLRRVRSQYRQQSHLMTAIVRRFFPEGTRISTPQGGYVLWIELPPAVDSMVLYERALRAGITLGPGYMFSTTRAYRNFIRLNYSYAWNPQIEHAVIALGRIVQAMVQSSAANV</sequence>
<accession>A0A0F5JZR9</accession>
<dbReference type="RefSeq" id="WP_024903044.1">
    <property type="nucleotide sequence ID" value="NZ_CADFGU010000002.1"/>
</dbReference>
<dbReference type="CDD" id="cd07377">
    <property type="entry name" value="WHTH_GntR"/>
    <property type="match status" value="1"/>
</dbReference>
<keyword evidence="7" id="KW-0804">Transcription</keyword>
<proteinExistence type="inferred from homology"/>
<dbReference type="Proteomes" id="UP000033618">
    <property type="component" value="Unassembled WGS sequence"/>
</dbReference>
<name>A0A0F5JZR9_9BURK</name>
<dbReference type="InterPro" id="IPR015422">
    <property type="entry name" value="PyrdxlP-dep_Trfase_small"/>
</dbReference>
<comment type="similarity">
    <text evidence="1">In the C-terminal section; belongs to the class-I pyridoxal-phosphate-dependent aminotransferase family.</text>
</comment>
<evidence type="ECO:0000256" key="4">
    <source>
        <dbReference type="ARBA" id="ARBA00022898"/>
    </source>
</evidence>
<dbReference type="Gene3D" id="1.10.10.10">
    <property type="entry name" value="Winged helix-like DNA-binding domain superfamily/Winged helix DNA-binding domain"/>
    <property type="match status" value="1"/>
</dbReference>
<evidence type="ECO:0000313" key="9">
    <source>
        <dbReference type="EMBL" id="KKB63170.1"/>
    </source>
</evidence>
<comment type="caution">
    <text evidence="9">The sequence shown here is derived from an EMBL/GenBank/DDBJ whole genome shotgun (WGS) entry which is preliminary data.</text>
</comment>
<dbReference type="Gene3D" id="3.90.1150.10">
    <property type="entry name" value="Aspartate Aminotransferase, domain 1"/>
    <property type="match status" value="1"/>
</dbReference>
<evidence type="ECO:0000259" key="8">
    <source>
        <dbReference type="PROSITE" id="PS50949"/>
    </source>
</evidence>
<keyword evidence="2 9" id="KW-0032">Aminotransferase</keyword>
<keyword evidence="3 9" id="KW-0808">Transferase</keyword>
<dbReference type="SUPFAM" id="SSF53383">
    <property type="entry name" value="PLP-dependent transferases"/>
    <property type="match status" value="1"/>
</dbReference>
<dbReference type="InterPro" id="IPR051446">
    <property type="entry name" value="HTH_trans_reg/aminotransferase"/>
</dbReference>